<name>A0ABM1F1G3_PRICU</name>
<dbReference type="RefSeq" id="XP_014678284.1">
    <property type="nucleotide sequence ID" value="XM_014822798.1"/>
</dbReference>
<keyword evidence="2" id="KW-0812">Transmembrane</keyword>
<dbReference type="Proteomes" id="UP000695022">
    <property type="component" value="Unplaced"/>
</dbReference>
<evidence type="ECO:0000256" key="2">
    <source>
        <dbReference type="SAM" id="Phobius"/>
    </source>
</evidence>
<reference evidence="4" key="1">
    <citation type="submission" date="2025-08" db="UniProtKB">
        <authorList>
            <consortium name="RefSeq"/>
        </authorList>
    </citation>
    <scope>IDENTIFICATION</scope>
</reference>
<feature type="transmembrane region" description="Helical" evidence="2">
    <location>
        <begin position="193"/>
        <end position="214"/>
    </location>
</feature>
<organism evidence="3 4">
    <name type="scientific">Priapulus caudatus</name>
    <name type="common">Priapulid worm</name>
    <dbReference type="NCBI Taxonomy" id="37621"/>
    <lineage>
        <taxon>Eukaryota</taxon>
        <taxon>Metazoa</taxon>
        <taxon>Ecdysozoa</taxon>
        <taxon>Scalidophora</taxon>
        <taxon>Priapulida</taxon>
        <taxon>Priapulimorpha</taxon>
        <taxon>Priapulimorphida</taxon>
        <taxon>Priapulidae</taxon>
        <taxon>Priapulus</taxon>
    </lineage>
</organism>
<feature type="region of interest" description="Disordered" evidence="1">
    <location>
        <begin position="1"/>
        <end position="30"/>
    </location>
</feature>
<dbReference type="Pfam" id="PF07690">
    <property type="entry name" value="MFS_1"/>
    <property type="match status" value="1"/>
</dbReference>
<accession>A0ABM1F1G3</accession>
<dbReference type="PANTHER" id="PTHR11360:SF284">
    <property type="entry name" value="EG:103B4.3 PROTEIN-RELATED"/>
    <property type="match status" value="1"/>
</dbReference>
<gene>
    <name evidence="4" type="primary">LOC106818077</name>
</gene>
<feature type="transmembrane region" description="Helical" evidence="2">
    <location>
        <begin position="72"/>
        <end position="95"/>
    </location>
</feature>
<dbReference type="PANTHER" id="PTHR11360">
    <property type="entry name" value="MONOCARBOXYLATE TRANSPORTER"/>
    <property type="match status" value="1"/>
</dbReference>
<protein>
    <submittedName>
        <fullName evidence="4">Monocarboxylate transporter 12-like</fullName>
    </submittedName>
</protein>
<keyword evidence="2" id="KW-0472">Membrane</keyword>
<dbReference type="Gene3D" id="1.20.1250.20">
    <property type="entry name" value="MFS general substrate transporter like domains"/>
    <property type="match status" value="1"/>
</dbReference>
<feature type="transmembrane region" description="Helical" evidence="2">
    <location>
        <begin position="107"/>
        <end position="125"/>
    </location>
</feature>
<proteinExistence type="predicted"/>
<dbReference type="InterPro" id="IPR036259">
    <property type="entry name" value="MFS_trans_sf"/>
</dbReference>
<feature type="transmembrane region" description="Helical" evidence="2">
    <location>
        <begin position="155"/>
        <end position="173"/>
    </location>
</feature>
<dbReference type="GeneID" id="106818077"/>
<feature type="transmembrane region" description="Helical" evidence="2">
    <location>
        <begin position="221"/>
        <end position="241"/>
    </location>
</feature>
<keyword evidence="2" id="KW-1133">Transmembrane helix</keyword>
<evidence type="ECO:0000313" key="4">
    <source>
        <dbReference type="RefSeq" id="XP_014678284.1"/>
    </source>
</evidence>
<feature type="non-terminal residue" evidence="4">
    <location>
        <position position="1"/>
    </location>
</feature>
<evidence type="ECO:0000256" key="1">
    <source>
        <dbReference type="SAM" id="MobiDB-lite"/>
    </source>
</evidence>
<keyword evidence="3" id="KW-1185">Reference proteome</keyword>
<dbReference type="SUPFAM" id="SSF103473">
    <property type="entry name" value="MFS general substrate transporter"/>
    <property type="match status" value="1"/>
</dbReference>
<dbReference type="InterPro" id="IPR050327">
    <property type="entry name" value="Proton-linked_MCT"/>
</dbReference>
<sequence>SAFGETGGEGSESPTAGGYRRTGGVRGARGDRLRSQHLRHALHIRHTDVGSGYGLAYVPGATMIGYYFDRRIYLASSVATLGGVGCGLMLVAPLIQSLVDEYSWRGAMLVHGAIALHLCVVAALLRPMDNSYTREDAGWAQLPGDAAAALRDRRVVIFCINNVAWVAGSYAAFTMMCEFAESTAIVAERRSAFLLVCVGAAFVVGRFLAGVLANHPRCDELWVYNLATLVLGVVIIIFPGIKSAVVLNATARKDDPR</sequence>
<dbReference type="InterPro" id="IPR011701">
    <property type="entry name" value="MFS"/>
</dbReference>
<evidence type="ECO:0000313" key="3">
    <source>
        <dbReference type="Proteomes" id="UP000695022"/>
    </source>
</evidence>
<feature type="compositionally biased region" description="Gly residues" evidence="1">
    <location>
        <begin position="1"/>
        <end position="10"/>
    </location>
</feature>